<protein>
    <recommendedName>
        <fullName evidence="2">HECT-type E3 ubiquitin transferase</fullName>
        <ecNumber evidence="2">2.3.2.26</ecNumber>
    </recommendedName>
</protein>
<dbReference type="GO" id="GO:0005506">
    <property type="term" value="F:iron ion binding"/>
    <property type="evidence" value="ECO:0007669"/>
    <property type="project" value="InterPro"/>
</dbReference>
<keyword evidence="7" id="KW-1185">Reference proteome</keyword>
<evidence type="ECO:0000313" key="7">
    <source>
        <dbReference type="Proteomes" id="UP000224567"/>
    </source>
</evidence>
<organism evidence="6 7">
    <name type="scientific">Capsicum baccatum</name>
    <name type="common">Peruvian pepper</name>
    <dbReference type="NCBI Taxonomy" id="33114"/>
    <lineage>
        <taxon>Eukaryota</taxon>
        <taxon>Viridiplantae</taxon>
        <taxon>Streptophyta</taxon>
        <taxon>Embryophyta</taxon>
        <taxon>Tracheophyta</taxon>
        <taxon>Spermatophyta</taxon>
        <taxon>Magnoliopsida</taxon>
        <taxon>eudicotyledons</taxon>
        <taxon>Gunneridae</taxon>
        <taxon>Pentapetalae</taxon>
        <taxon>asterids</taxon>
        <taxon>lamiids</taxon>
        <taxon>Solanales</taxon>
        <taxon>Solanaceae</taxon>
        <taxon>Solanoideae</taxon>
        <taxon>Capsiceae</taxon>
        <taxon>Capsicum</taxon>
    </lineage>
</organism>
<evidence type="ECO:0000256" key="2">
    <source>
        <dbReference type="ARBA" id="ARBA00012485"/>
    </source>
</evidence>
<dbReference type="InterPro" id="IPR057948">
    <property type="entry name" value="TPR_TRIP12_N"/>
</dbReference>
<dbReference type="AlphaFoldDB" id="A0A2G2WZ01"/>
<reference evidence="7" key="2">
    <citation type="journal article" date="2017" name="J. Anim. Genet.">
        <title>Multiple reference genome sequences of hot pepper reveal the massive evolution of plant disease resistance genes by retroduplication.</title>
        <authorList>
            <person name="Kim S."/>
            <person name="Park J."/>
            <person name="Yeom S.-I."/>
            <person name="Kim Y.-M."/>
            <person name="Seo E."/>
            <person name="Kim K.-T."/>
            <person name="Kim M.-S."/>
            <person name="Lee J.M."/>
            <person name="Cheong K."/>
            <person name="Shin H.-S."/>
            <person name="Kim S.-B."/>
            <person name="Han K."/>
            <person name="Lee J."/>
            <person name="Park M."/>
            <person name="Lee H.-A."/>
            <person name="Lee H.-Y."/>
            <person name="Lee Y."/>
            <person name="Oh S."/>
            <person name="Lee J.H."/>
            <person name="Choi E."/>
            <person name="Choi E."/>
            <person name="Lee S.E."/>
            <person name="Jeon J."/>
            <person name="Kim H."/>
            <person name="Choi G."/>
            <person name="Song H."/>
            <person name="Lee J."/>
            <person name="Lee S.-C."/>
            <person name="Kwon J.-K."/>
            <person name="Lee H.-Y."/>
            <person name="Koo N."/>
            <person name="Hong Y."/>
            <person name="Kim R.W."/>
            <person name="Kang W.-H."/>
            <person name="Huh J.H."/>
            <person name="Kang B.-C."/>
            <person name="Yang T.-J."/>
            <person name="Lee Y.-H."/>
            <person name="Bennetzen J.L."/>
            <person name="Choi D."/>
        </authorList>
    </citation>
    <scope>NUCLEOTIDE SEQUENCE [LARGE SCALE GENOMIC DNA]</scope>
    <source>
        <strain evidence="7">cv. PBC81</strain>
    </source>
</reference>
<dbReference type="EMBL" id="MLFT02000004">
    <property type="protein sequence ID" value="PHT50445.1"/>
    <property type="molecule type" value="Genomic_DNA"/>
</dbReference>
<sequence length="365" mass="40456">MADELAVVAESKEVAEDMISETVLDQTLYTHLGKEKEHKIRDRDMDTVGGDEEKNDNESESDVGILHQNLTSATRALTHLVDVLPSSCAAVVHYGVVSCFVARLLIIEYMDLVEQCLQALKKISQEDPTACLRAAALMVVISYLNFFSTGVQATQRAVNDGKTRLKVRFKSNSDKIEISIPKLNPAMDVYRIGMQIELIRVLVLSFTNDGKRVKVCVQGSMGEGALAGMPLQLAGSQKILEFMDWGDYGALGTFVNIGFIGEKNLASNRQDLITCLLSIRGENNQELMSENKIIHNVMLIMVVGHDTSSVLITFMVRLLANNLNIHVAVLKVPLPHEFSFFRFYVRDIFVELANLLVELAGLPNP</sequence>
<evidence type="ECO:0000259" key="5">
    <source>
        <dbReference type="Pfam" id="PF25579"/>
    </source>
</evidence>
<evidence type="ECO:0000313" key="6">
    <source>
        <dbReference type="EMBL" id="PHT50445.1"/>
    </source>
</evidence>
<dbReference type="GO" id="GO:0043161">
    <property type="term" value="P:proteasome-mediated ubiquitin-dependent protein catabolic process"/>
    <property type="evidence" value="ECO:0007669"/>
    <property type="project" value="TreeGrafter"/>
</dbReference>
<dbReference type="Gene3D" id="1.25.10.10">
    <property type="entry name" value="Leucine-rich Repeat Variant"/>
    <property type="match status" value="1"/>
</dbReference>
<dbReference type="InterPro" id="IPR036396">
    <property type="entry name" value="Cyt_P450_sf"/>
</dbReference>
<feature type="domain" description="E3 ubiquitin-protein ligase TRIP12-like TPR repeats" evidence="5">
    <location>
        <begin position="73"/>
        <end position="133"/>
    </location>
</feature>
<dbReference type="GO" id="GO:0020037">
    <property type="term" value="F:heme binding"/>
    <property type="evidence" value="ECO:0007669"/>
    <property type="project" value="InterPro"/>
</dbReference>
<dbReference type="PANTHER" id="PTHR45670">
    <property type="entry name" value="E3 UBIQUITIN-PROTEIN LIGASE TRIP12"/>
    <property type="match status" value="1"/>
</dbReference>
<dbReference type="Pfam" id="PF00067">
    <property type="entry name" value="p450"/>
    <property type="match status" value="1"/>
</dbReference>
<dbReference type="Pfam" id="PF25579">
    <property type="entry name" value="TPR_TRIP12_N"/>
    <property type="match status" value="1"/>
</dbReference>
<feature type="region of interest" description="Disordered" evidence="4">
    <location>
        <begin position="35"/>
        <end position="62"/>
    </location>
</feature>
<dbReference type="SUPFAM" id="SSF48264">
    <property type="entry name" value="Cytochrome P450"/>
    <property type="match status" value="1"/>
</dbReference>
<dbReference type="GO" id="GO:0000209">
    <property type="term" value="P:protein polyubiquitination"/>
    <property type="evidence" value="ECO:0007669"/>
    <property type="project" value="TreeGrafter"/>
</dbReference>
<dbReference type="InterPro" id="IPR016024">
    <property type="entry name" value="ARM-type_fold"/>
</dbReference>
<dbReference type="STRING" id="33114.A0A2G2WZ01"/>
<dbReference type="GO" id="GO:0016705">
    <property type="term" value="F:oxidoreductase activity, acting on paired donors, with incorporation or reduction of molecular oxygen"/>
    <property type="evidence" value="ECO:0007669"/>
    <property type="project" value="InterPro"/>
</dbReference>
<dbReference type="PANTHER" id="PTHR45670:SF16">
    <property type="entry name" value="E3 UBIQUITIN-PROTEIN LIGASE UPL3-LIKE"/>
    <property type="match status" value="1"/>
</dbReference>
<feature type="compositionally biased region" description="Acidic residues" evidence="4">
    <location>
        <begin position="49"/>
        <end position="61"/>
    </location>
</feature>
<keyword evidence="3" id="KW-0808">Transferase</keyword>
<evidence type="ECO:0000256" key="1">
    <source>
        <dbReference type="ARBA" id="ARBA00000885"/>
    </source>
</evidence>
<dbReference type="InterPro" id="IPR045322">
    <property type="entry name" value="HECTD1/TRIP12-like"/>
</dbReference>
<dbReference type="OrthoDB" id="439792at2759"/>
<evidence type="ECO:0000256" key="3">
    <source>
        <dbReference type="ARBA" id="ARBA00022679"/>
    </source>
</evidence>
<name>A0A2G2WZ01_CAPBA</name>
<accession>A0A2G2WZ01</accession>
<comment type="caution">
    <text evidence="6">The sequence shown here is derived from an EMBL/GenBank/DDBJ whole genome shotgun (WGS) entry which is preliminary data.</text>
</comment>
<reference evidence="6 7" key="1">
    <citation type="journal article" date="2017" name="Genome Biol.">
        <title>New reference genome sequences of hot pepper reveal the massive evolution of plant disease-resistance genes by retroduplication.</title>
        <authorList>
            <person name="Kim S."/>
            <person name="Park J."/>
            <person name="Yeom S.I."/>
            <person name="Kim Y.M."/>
            <person name="Seo E."/>
            <person name="Kim K.T."/>
            <person name="Kim M.S."/>
            <person name="Lee J.M."/>
            <person name="Cheong K."/>
            <person name="Shin H.S."/>
            <person name="Kim S.B."/>
            <person name="Han K."/>
            <person name="Lee J."/>
            <person name="Park M."/>
            <person name="Lee H.A."/>
            <person name="Lee H.Y."/>
            <person name="Lee Y."/>
            <person name="Oh S."/>
            <person name="Lee J.H."/>
            <person name="Choi E."/>
            <person name="Choi E."/>
            <person name="Lee S.E."/>
            <person name="Jeon J."/>
            <person name="Kim H."/>
            <person name="Choi G."/>
            <person name="Song H."/>
            <person name="Lee J."/>
            <person name="Lee S.C."/>
            <person name="Kwon J.K."/>
            <person name="Lee H.Y."/>
            <person name="Koo N."/>
            <person name="Hong Y."/>
            <person name="Kim R.W."/>
            <person name="Kang W.H."/>
            <person name="Huh J.H."/>
            <person name="Kang B.C."/>
            <person name="Yang T.J."/>
            <person name="Lee Y.H."/>
            <person name="Bennetzen J.L."/>
            <person name="Choi D."/>
        </authorList>
    </citation>
    <scope>NUCLEOTIDE SEQUENCE [LARGE SCALE GENOMIC DNA]</scope>
    <source>
        <strain evidence="7">cv. PBC81</strain>
    </source>
</reference>
<dbReference type="EC" id="2.3.2.26" evidence="2"/>
<dbReference type="SUPFAM" id="SSF48371">
    <property type="entry name" value="ARM repeat"/>
    <property type="match status" value="1"/>
</dbReference>
<dbReference type="InterPro" id="IPR011989">
    <property type="entry name" value="ARM-like"/>
</dbReference>
<gene>
    <name evidence="6" type="ORF">CQW23_10192</name>
</gene>
<dbReference type="InterPro" id="IPR001128">
    <property type="entry name" value="Cyt_P450"/>
</dbReference>
<feature type="compositionally biased region" description="Basic and acidic residues" evidence="4">
    <location>
        <begin position="35"/>
        <end position="46"/>
    </location>
</feature>
<dbReference type="Gene3D" id="1.10.630.10">
    <property type="entry name" value="Cytochrome P450"/>
    <property type="match status" value="1"/>
</dbReference>
<proteinExistence type="predicted"/>
<dbReference type="GO" id="GO:0061630">
    <property type="term" value="F:ubiquitin protein ligase activity"/>
    <property type="evidence" value="ECO:0007669"/>
    <property type="project" value="UniProtKB-EC"/>
</dbReference>
<comment type="catalytic activity">
    <reaction evidence="1">
        <text>S-ubiquitinyl-[E2 ubiquitin-conjugating enzyme]-L-cysteine + [acceptor protein]-L-lysine = [E2 ubiquitin-conjugating enzyme]-L-cysteine + N(6)-ubiquitinyl-[acceptor protein]-L-lysine.</text>
        <dbReference type="EC" id="2.3.2.26"/>
    </reaction>
</comment>
<dbReference type="GO" id="GO:0004497">
    <property type="term" value="F:monooxygenase activity"/>
    <property type="evidence" value="ECO:0007669"/>
    <property type="project" value="InterPro"/>
</dbReference>
<dbReference type="Proteomes" id="UP000224567">
    <property type="component" value="Unassembled WGS sequence"/>
</dbReference>
<evidence type="ECO:0000256" key="4">
    <source>
        <dbReference type="SAM" id="MobiDB-lite"/>
    </source>
</evidence>